<feature type="region of interest" description="Disordered" evidence="1">
    <location>
        <begin position="79"/>
        <end position="102"/>
    </location>
</feature>
<dbReference type="AlphaFoldDB" id="A0AAN8MJU2"/>
<evidence type="ECO:0000313" key="3">
    <source>
        <dbReference type="Proteomes" id="UP001313282"/>
    </source>
</evidence>
<dbReference type="Proteomes" id="UP001313282">
    <property type="component" value="Unassembled WGS sequence"/>
</dbReference>
<gene>
    <name evidence="2" type="ORF">TWF718_010559</name>
</gene>
<organism evidence="2 3">
    <name type="scientific">Orbilia javanica</name>
    <dbReference type="NCBI Taxonomy" id="47235"/>
    <lineage>
        <taxon>Eukaryota</taxon>
        <taxon>Fungi</taxon>
        <taxon>Dikarya</taxon>
        <taxon>Ascomycota</taxon>
        <taxon>Pezizomycotina</taxon>
        <taxon>Orbiliomycetes</taxon>
        <taxon>Orbiliales</taxon>
        <taxon>Orbiliaceae</taxon>
        <taxon>Orbilia</taxon>
    </lineage>
</organism>
<dbReference type="EMBL" id="JAVHNR010000008">
    <property type="protein sequence ID" value="KAK6335121.1"/>
    <property type="molecule type" value="Genomic_DNA"/>
</dbReference>
<comment type="caution">
    <text evidence="2">The sequence shown here is derived from an EMBL/GenBank/DDBJ whole genome shotgun (WGS) entry which is preliminary data.</text>
</comment>
<accession>A0AAN8MJU2</accession>
<evidence type="ECO:0000256" key="1">
    <source>
        <dbReference type="SAM" id="MobiDB-lite"/>
    </source>
</evidence>
<evidence type="ECO:0000313" key="2">
    <source>
        <dbReference type="EMBL" id="KAK6335121.1"/>
    </source>
</evidence>
<sequence length="102" mass="10862">MSQPGGSSLPTETPRRAPMLQISPPITDSIAEVEAASAPQTQCPVYHLLETQGANDFIQDPTVGEQSKSDENIPLCTSFQNENSQAGRPVTLQDPTSDVAHS</sequence>
<name>A0AAN8MJU2_9PEZI</name>
<proteinExistence type="predicted"/>
<reference evidence="2 3" key="1">
    <citation type="submission" date="2019-10" db="EMBL/GenBank/DDBJ databases">
        <authorList>
            <person name="Palmer J.M."/>
        </authorList>
    </citation>
    <scope>NUCLEOTIDE SEQUENCE [LARGE SCALE GENOMIC DNA]</scope>
    <source>
        <strain evidence="2 3">TWF718</strain>
    </source>
</reference>
<keyword evidence="3" id="KW-1185">Reference proteome</keyword>
<protein>
    <submittedName>
        <fullName evidence="2">Uncharacterized protein</fullName>
    </submittedName>
</protein>